<evidence type="ECO:0000313" key="4">
    <source>
        <dbReference type="EMBL" id="CAD8902236.1"/>
    </source>
</evidence>
<evidence type="ECO:0000313" key="3">
    <source>
        <dbReference type="EMBL" id="CAD8902216.1"/>
    </source>
</evidence>
<dbReference type="AlphaFoldDB" id="A0A6U5LUL6"/>
<feature type="compositionally biased region" description="Acidic residues" evidence="1">
    <location>
        <begin position="84"/>
        <end position="93"/>
    </location>
</feature>
<dbReference type="GO" id="GO:0006396">
    <property type="term" value="P:RNA processing"/>
    <property type="evidence" value="ECO:0007669"/>
    <property type="project" value="InterPro"/>
</dbReference>
<name>A0A6U5LUL6_9STRA</name>
<dbReference type="PROSITE" id="PS50128">
    <property type="entry name" value="SURP"/>
    <property type="match status" value="1"/>
</dbReference>
<proteinExistence type="predicted"/>
<dbReference type="EMBL" id="HBFR01040222">
    <property type="protein sequence ID" value="CAD8902216.1"/>
    <property type="molecule type" value="Transcribed_RNA"/>
</dbReference>
<accession>A0A6U5LUL6</accession>
<evidence type="ECO:0000313" key="5">
    <source>
        <dbReference type="EMBL" id="CAD8902244.1"/>
    </source>
</evidence>
<feature type="region of interest" description="Disordered" evidence="1">
    <location>
        <begin position="78"/>
        <end position="167"/>
    </location>
</feature>
<sequence>MKMTAARAAVGGASGAQFEVLLKVKQRDSENFSFLDRNDVLHPLYSLMKEGHIKEKGQDCEGGTFTKENGSAGLSALASYASSSDEEEKEEMENDGRGKASDSLFAAYSSENDDAPEVEAKEKDRNKCSVGNNVSKDNPVGDVVSAETNSSYSSAPAVAQAPLEKSEAKSKEELKAIRLRRALKMREHFGSKMG</sequence>
<gene>
    <name evidence="3" type="ORF">CHYS00102_LOCUS29435</name>
    <name evidence="4" type="ORF">CHYS00102_LOCUS29455</name>
    <name evidence="5" type="ORF">CHYS00102_LOCUS29463</name>
</gene>
<reference evidence="4" key="1">
    <citation type="submission" date="2021-01" db="EMBL/GenBank/DDBJ databases">
        <authorList>
            <person name="Corre E."/>
            <person name="Pelletier E."/>
            <person name="Niang G."/>
            <person name="Scheremetjew M."/>
            <person name="Finn R."/>
            <person name="Kale V."/>
            <person name="Holt S."/>
            <person name="Cochrane G."/>
            <person name="Meng A."/>
            <person name="Brown T."/>
            <person name="Cohen L."/>
        </authorList>
    </citation>
    <scope>NUCLEOTIDE SEQUENCE</scope>
    <source>
        <strain evidence="4">308</strain>
    </source>
</reference>
<dbReference type="EMBL" id="HBFR01040255">
    <property type="protein sequence ID" value="CAD8902244.1"/>
    <property type="molecule type" value="Transcribed_RNA"/>
</dbReference>
<evidence type="ECO:0000259" key="2">
    <source>
        <dbReference type="PROSITE" id="PS50128"/>
    </source>
</evidence>
<dbReference type="InterPro" id="IPR035967">
    <property type="entry name" value="SWAP/Surp_sf"/>
</dbReference>
<organism evidence="4">
    <name type="scientific">Corethron hystrix</name>
    <dbReference type="NCBI Taxonomy" id="216773"/>
    <lineage>
        <taxon>Eukaryota</taxon>
        <taxon>Sar</taxon>
        <taxon>Stramenopiles</taxon>
        <taxon>Ochrophyta</taxon>
        <taxon>Bacillariophyta</taxon>
        <taxon>Coscinodiscophyceae</taxon>
        <taxon>Corethrophycidae</taxon>
        <taxon>Corethrales</taxon>
        <taxon>Corethraceae</taxon>
        <taxon>Corethron</taxon>
    </lineage>
</organism>
<dbReference type="InterPro" id="IPR000061">
    <property type="entry name" value="Surp"/>
</dbReference>
<dbReference type="Pfam" id="PF01805">
    <property type="entry name" value="Surp"/>
    <property type="match status" value="1"/>
</dbReference>
<protein>
    <recommendedName>
        <fullName evidence="2">SURP motif domain-containing protein</fullName>
    </recommendedName>
</protein>
<dbReference type="GO" id="GO:0003723">
    <property type="term" value="F:RNA binding"/>
    <property type="evidence" value="ECO:0007669"/>
    <property type="project" value="InterPro"/>
</dbReference>
<feature type="domain" description="SURP motif" evidence="2">
    <location>
        <begin position="1"/>
        <end position="45"/>
    </location>
</feature>
<dbReference type="SUPFAM" id="SSF109905">
    <property type="entry name" value="Surp module (SWAP domain)"/>
    <property type="match status" value="1"/>
</dbReference>
<dbReference type="Gene3D" id="1.10.10.790">
    <property type="entry name" value="Surp module"/>
    <property type="match status" value="1"/>
</dbReference>
<dbReference type="EMBL" id="HBFR01040244">
    <property type="protein sequence ID" value="CAD8902236.1"/>
    <property type="molecule type" value="Transcribed_RNA"/>
</dbReference>
<evidence type="ECO:0000256" key="1">
    <source>
        <dbReference type="SAM" id="MobiDB-lite"/>
    </source>
</evidence>
<feature type="compositionally biased region" description="Basic and acidic residues" evidence="1">
    <location>
        <begin position="118"/>
        <end position="127"/>
    </location>
</feature>